<dbReference type="Gramene" id="OPUNC03G05650.1">
    <property type="protein sequence ID" value="OPUNC03G05650.1"/>
    <property type="gene ID" value="OPUNC03G05650"/>
</dbReference>
<reference evidence="2" key="2">
    <citation type="submission" date="2018-05" db="EMBL/GenBank/DDBJ databases">
        <title>OpunRS2 (Oryza punctata Reference Sequence Version 2).</title>
        <authorList>
            <person name="Zhang J."/>
            <person name="Kudrna D."/>
            <person name="Lee S."/>
            <person name="Talag J."/>
            <person name="Welchert J."/>
            <person name="Wing R.A."/>
        </authorList>
    </citation>
    <scope>NUCLEOTIDE SEQUENCE [LARGE SCALE GENOMIC DNA]</scope>
</reference>
<name>A0A0E0K9M3_ORYPU</name>
<dbReference type="Proteomes" id="UP000026962">
    <property type="component" value="Chromosome 3"/>
</dbReference>
<evidence type="ECO:0000256" key="1">
    <source>
        <dbReference type="SAM" id="MobiDB-lite"/>
    </source>
</evidence>
<feature type="compositionally biased region" description="Polar residues" evidence="1">
    <location>
        <begin position="83"/>
        <end position="98"/>
    </location>
</feature>
<reference evidence="2" key="1">
    <citation type="submission" date="2015-04" db="UniProtKB">
        <authorList>
            <consortium name="EnsemblPlants"/>
        </authorList>
    </citation>
    <scope>IDENTIFICATION</scope>
</reference>
<evidence type="ECO:0000313" key="2">
    <source>
        <dbReference type="EnsemblPlants" id="OPUNC03G05650.1"/>
    </source>
</evidence>
<evidence type="ECO:0000313" key="3">
    <source>
        <dbReference type="Proteomes" id="UP000026962"/>
    </source>
</evidence>
<proteinExistence type="predicted"/>
<dbReference type="EnsemblPlants" id="OPUNC03G05650.1">
    <property type="protein sequence ID" value="OPUNC03G05650.1"/>
    <property type="gene ID" value="OPUNC03G05650"/>
</dbReference>
<feature type="region of interest" description="Disordered" evidence="1">
    <location>
        <begin position="53"/>
        <end position="109"/>
    </location>
</feature>
<sequence>MGNNILEDNERLRARIFQKVLDGGAESVGELSAGCNSPEPNPIVAQYIRPITATTASPSFTRRPTRQRQPNQSRVRLLPRVVNSVSQIPKSSDPNPNSDDPARPTKPLAAAAKLLVPTSKFGMPVPGNPSH</sequence>
<dbReference type="HOGENOM" id="CLU_1930933_0_0_1"/>
<organism evidence="2">
    <name type="scientific">Oryza punctata</name>
    <name type="common">Red rice</name>
    <dbReference type="NCBI Taxonomy" id="4537"/>
    <lineage>
        <taxon>Eukaryota</taxon>
        <taxon>Viridiplantae</taxon>
        <taxon>Streptophyta</taxon>
        <taxon>Embryophyta</taxon>
        <taxon>Tracheophyta</taxon>
        <taxon>Spermatophyta</taxon>
        <taxon>Magnoliopsida</taxon>
        <taxon>Liliopsida</taxon>
        <taxon>Poales</taxon>
        <taxon>Poaceae</taxon>
        <taxon>BOP clade</taxon>
        <taxon>Oryzoideae</taxon>
        <taxon>Oryzeae</taxon>
        <taxon>Oryzinae</taxon>
        <taxon>Oryza</taxon>
    </lineage>
</organism>
<dbReference type="AlphaFoldDB" id="A0A0E0K9M3"/>
<accession>A0A0E0K9M3</accession>
<protein>
    <submittedName>
        <fullName evidence="2">Uncharacterized protein</fullName>
    </submittedName>
</protein>
<feature type="compositionally biased region" description="Low complexity" evidence="1">
    <location>
        <begin position="57"/>
        <end position="74"/>
    </location>
</feature>
<keyword evidence="3" id="KW-1185">Reference proteome</keyword>